<name>A0A918UX04_9ACTN</name>
<proteinExistence type="predicted"/>
<evidence type="ECO:0000256" key="1">
    <source>
        <dbReference type="SAM" id="MobiDB-lite"/>
    </source>
</evidence>
<accession>A0A918UX04</accession>
<evidence type="ECO:0000313" key="3">
    <source>
        <dbReference type="Proteomes" id="UP000622166"/>
    </source>
</evidence>
<dbReference type="EMBL" id="BMVW01000026">
    <property type="protein sequence ID" value="GGZ41756.1"/>
    <property type="molecule type" value="Genomic_DNA"/>
</dbReference>
<dbReference type="AlphaFoldDB" id="A0A918UX04"/>
<dbReference type="Proteomes" id="UP000622166">
    <property type="component" value="Unassembled WGS sequence"/>
</dbReference>
<sequence>MIRGFRLVGSCRTCASWGAVNQDALCLRCAWAWRRVPSGRDGWSDAPCRRCAWVMPVTRAGVCLPCLLAVRLGEENPWAQSELHGETLPSGRPRQLTLYIGQVALPEARPHHRRGAPQRRPPPADGLFGLSSRSATSYVLSAHPDKGDGPIVP</sequence>
<comment type="caution">
    <text evidence="2">The sequence shown here is derived from an EMBL/GenBank/DDBJ whole genome shotgun (WGS) entry which is preliminary data.</text>
</comment>
<protein>
    <submittedName>
        <fullName evidence="2">Uncharacterized protein</fullName>
    </submittedName>
</protein>
<gene>
    <name evidence="2" type="ORF">GCM10010365_73160</name>
</gene>
<reference evidence="2" key="2">
    <citation type="submission" date="2020-09" db="EMBL/GenBank/DDBJ databases">
        <authorList>
            <person name="Sun Q."/>
            <person name="Ohkuma M."/>
        </authorList>
    </citation>
    <scope>NUCLEOTIDE SEQUENCE</scope>
    <source>
        <strain evidence="2">JCM 4815</strain>
    </source>
</reference>
<keyword evidence="3" id="KW-1185">Reference proteome</keyword>
<reference evidence="2" key="1">
    <citation type="journal article" date="2014" name="Int. J. Syst. Evol. Microbiol.">
        <title>Complete genome sequence of Corynebacterium casei LMG S-19264T (=DSM 44701T), isolated from a smear-ripened cheese.</title>
        <authorList>
            <consortium name="US DOE Joint Genome Institute (JGI-PGF)"/>
            <person name="Walter F."/>
            <person name="Albersmeier A."/>
            <person name="Kalinowski J."/>
            <person name="Ruckert C."/>
        </authorList>
    </citation>
    <scope>NUCLEOTIDE SEQUENCE</scope>
    <source>
        <strain evidence="2">JCM 4815</strain>
    </source>
</reference>
<feature type="region of interest" description="Disordered" evidence="1">
    <location>
        <begin position="109"/>
        <end position="130"/>
    </location>
</feature>
<organism evidence="2 3">
    <name type="scientific">Streptomyces poonensis</name>
    <dbReference type="NCBI Taxonomy" id="68255"/>
    <lineage>
        <taxon>Bacteria</taxon>
        <taxon>Bacillati</taxon>
        <taxon>Actinomycetota</taxon>
        <taxon>Actinomycetes</taxon>
        <taxon>Kitasatosporales</taxon>
        <taxon>Streptomycetaceae</taxon>
        <taxon>Streptomyces</taxon>
    </lineage>
</organism>
<evidence type="ECO:0000313" key="2">
    <source>
        <dbReference type="EMBL" id="GGZ41756.1"/>
    </source>
</evidence>